<accession>A0A0B3BVK5</accession>
<organism evidence="2 3">
    <name type="scientific">Pseudomonas flexibilis</name>
    <dbReference type="NCBI Taxonomy" id="706570"/>
    <lineage>
        <taxon>Bacteria</taxon>
        <taxon>Pseudomonadati</taxon>
        <taxon>Pseudomonadota</taxon>
        <taxon>Gammaproteobacteria</taxon>
        <taxon>Pseudomonadales</taxon>
        <taxon>Pseudomonadaceae</taxon>
        <taxon>Pseudomonas</taxon>
    </lineage>
</organism>
<dbReference type="InterPro" id="IPR029058">
    <property type="entry name" value="AB_hydrolase_fold"/>
</dbReference>
<name>A0A0B3BVK5_9PSED</name>
<feature type="domain" description="AB hydrolase-1" evidence="1">
    <location>
        <begin position="5"/>
        <end position="225"/>
    </location>
</feature>
<dbReference type="AlphaFoldDB" id="A0A0B3BVK5"/>
<dbReference type="InterPro" id="IPR000073">
    <property type="entry name" value="AB_hydrolase_1"/>
</dbReference>
<dbReference type="Gene3D" id="3.40.50.1820">
    <property type="entry name" value="alpha/beta hydrolase"/>
    <property type="match status" value="1"/>
</dbReference>
<dbReference type="SUPFAM" id="SSF53474">
    <property type="entry name" value="alpha/beta-Hydrolases"/>
    <property type="match status" value="1"/>
</dbReference>
<comment type="caution">
    <text evidence="2">The sequence shown here is derived from an EMBL/GenBank/DDBJ whole genome shotgun (WGS) entry which is preliminary data.</text>
</comment>
<reference evidence="2 3" key="1">
    <citation type="submission" date="2014-11" db="EMBL/GenBank/DDBJ databases">
        <title>Genome sequence of Pseudomonas tuomuerensis JCM 14085.</title>
        <authorList>
            <person name="Shin S.-K."/>
            <person name="Yi H."/>
        </authorList>
    </citation>
    <scope>NUCLEOTIDE SEQUENCE [LARGE SCALE GENOMIC DNA]</scope>
    <source>
        <strain evidence="2 3">JCM 14085</strain>
    </source>
</reference>
<gene>
    <name evidence="2" type="ORF">PT85_10945</name>
</gene>
<proteinExistence type="predicted"/>
<dbReference type="STRING" id="706570.PT85_10945"/>
<dbReference type="Pfam" id="PF12697">
    <property type="entry name" value="Abhydrolase_6"/>
    <property type="match status" value="1"/>
</dbReference>
<dbReference type="Proteomes" id="UP000030980">
    <property type="component" value="Unassembled WGS sequence"/>
</dbReference>
<dbReference type="RefSeq" id="WP_039606651.1">
    <property type="nucleotide sequence ID" value="NZ_FMUP01000002.1"/>
</dbReference>
<evidence type="ECO:0000313" key="3">
    <source>
        <dbReference type="Proteomes" id="UP000030980"/>
    </source>
</evidence>
<protein>
    <recommendedName>
        <fullName evidence="1">AB hydrolase-1 domain-containing protein</fullName>
    </recommendedName>
</protein>
<dbReference type="OrthoDB" id="9780744at2"/>
<evidence type="ECO:0000259" key="1">
    <source>
        <dbReference type="Pfam" id="PF12697"/>
    </source>
</evidence>
<keyword evidence="3" id="KW-1185">Reference proteome</keyword>
<evidence type="ECO:0000313" key="2">
    <source>
        <dbReference type="EMBL" id="KHO64699.1"/>
    </source>
</evidence>
<sequence length="235" mass="25204">MTERLVLLPGWSYPAAVLQPLAQALHGDALRVELAELPVLDDPQGWLDELDARLPGDCWLGGWSLGGMLATALTARRAKACRGLITLASNACFVQRDDWPAAMPAAQFADFREGVVAAPAATLKRFDLLAVRDADEPRALVRRLAVRAEAPAGLLAGLDCLASLDLRPALGEWRGPRLHLFGDRDALVPVQAAQALREQYPDLSVAQLDASHALPLSHADQAAAAILSFIKEASR</sequence>
<dbReference type="EMBL" id="JTAK01000004">
    <property type="protein sequence ID" value="KHO64699.1"/>
    <property type="molecule type" value="Genomic_DNA"/>
</dbReference>